<feature type="compositionally biased region" description="Basic and acidic residues" evidence="1">
    <location>
        <begin position="314"/>
        <end position="328"/>
    </location>
</feature>
<evidence type="ECO:0000256" key="1">
    <source>
        <dbReference type="SAM" id="MobiDB-lite"/>
    </source>
</evidence>
<feature type="compositionally biased region" description="Basic residues" evidence="1">
    <location>
        <begin position="348"/>
        <end position="359"/>
    </location>
</feature>
<feature type="region of interest" description="Disordered" evidence="1">
    <location>
        <begin position="1"/>
        <end position="28"/>
    </location>
</feature>
<dbReference type="KEGG" id="spla:CP981_33645"/>
<organism evidence="3 4">
    <name type="scientific">Streptomyces platensis</name>
    <dbReference type="NCBI Taxonomy" id="58346"/>
    <lineage>
        <taxon>Bacteria</taxon>
        <taxon>Bacillati</taxon>
        <taxon>Actinomycetota</taxon>
        <taxon>Actinomycetes</taxon>
        <taxon>Kitasatosporales</taxon>
        <taxon>Streptomycetaceae</taxon>
        <taxon>Streptomyces</taxon>
    </lineage>
</organism>
<name>A0AAE6NTD9_STRPT</name>
<accession>A0AAE6NTD9</accession>
<feature type="compositionally biased region" description="Basic residues" evidence="1">
    <location>
        <begin position="252"/>
        <end position="265"/>
    </location>
</feature>
<reference evidence="3 4" key="1">
    <citation type="submission" date="2017-09" db="EMBL/GenBank/DDBJ databases">
        <authorList>
            <person name="Lee N."/>
            <person name="Cho B.-K."/>
        </authorList>
    </citation>
    <scope>NUCLEOTIDE SEQUENCE [LARGE SCALE GENOMIC DNA]</scope>
    <source>
        <strain evidence="3 4">ATCC 23948</strain>
    </source>
</reference>
<gene>
    <name evidence="3" type="ORF">CP981_33645</name>
</gene>
<feature type="compositionally biased region" description="Basic and acidic residues" evidence="1">
    <location>
        <begin position="129"/>
        <end position="139"/>
    </location>
</feature>
<dbReference type="AlphaFoldDB" id="A0AAE6NTD9"/>
<dbReference type="EMBL" id="CP023691">
    <property type="protein sequence ID" value="QEV57231.1"/>
    <property type="molecule type" value="Genomic_DNA"/>
</dbReference>
<feature type="compositionally biased region" description="Basic and acidic residues" evidence="1">
    <location>
        <begin position="235"/>
        <end position="250"/>
    </location>
</feature>
<evidence type="ECO:0000313" key="3">
    <source>
        <dbReference type="EMBL" id="QEV57231.1"/>
    </source>
</evidence>
<feature type="compositionally biased region" description="Basic and acidic residues" evidence="1">
    <location>
        <begin position="190"/>
        <end position="213"/>
    </location>
</feature>
<dbReference type="InterPro" id="IPR007037">
    <property type="entry name" value="SIP_rossman_dom"/>
</dbReference>
<dbReference type="Gene3D" id="3.40.50.80">
    <property type="entry name" value="Nucleotide-binding domain of ferredoxin-NADP reductase (FNR) module"/>
    <property type="match status" value="1"/>
</dbReference>
<sequence length="359" mass="39685">MPPVHRRGTGIRRHRRDAGRPPETADVHGAVKSAPRHDVLPTWCGRDLAWRHCGAFCSAASDTLVQAIRGLDLPDEPGITYLAGEARTCQAVRRRLTHERGRPRRNILVKPFWRPAHAAWNSPSPARLSPEKPSSHELDFTSTSAAPGRESRRCPGGGEHSADRAGRRPAPRTPGSPTGHHPPWCPQPADRPRRDRTRPDTRGRPEAGHHWLADGHVLPRRPGTPPTRAAPEILSRTRPDPDRPHLDAARQRATRLPRPHLRAPRRNVDARHDVLPLAGSRHTARWAPLPQGSATGRSGHLREDQPKASGSRQPPRDGPGERDGRGSARIDAYFPGDRLPRSPPAQVRRARMARGRPSG</sequence>
<dbReference type="Pfam" id="PF04954">
    <property type="entry name" value="SIP"/>
    <property type="match status" value="1"/>
</dbReference>
<dbReference type="Proteomes" id="UP000325458">
    <property type="component" value="Chromosome"/>
</dbReference>
<protein>
    <recommendedName>
        <fullName evidence="2">SIP-like Rossmann fold domain-containing protein</fullName>
    </recommendedName>
</protein>
<feature type="region of interest" description="Disordered" evidence="1">
    <location>
        <begin position="120"/>
        <end position="359"/>
    </location>
</feature>
<feature type="domain" description="SIP-like Rossmann fold" evidence="2">
    <location>
        <begin position="27"/>
        <end position="114"/>
    </location>
</feature>
<proteinExistence type="predicted"/>
<evidence type="ECO:0000259" key="2">
    <source>
        <dbReference type="Pfam" id="PF04954"/>
    </source>
</evidence>
<evidence type="ECO:0000313" key="4">
    <source>
        <dbReference type="Proteomes" id="UP000325458"/>
    </source>
</evidence>
<dbReference type="InterPro" id="IPR039261">
    <property type="entry name" value="FNR_nucleotide-bd"/>
</dbReference>
<feature type="compositionally biased region" description="Basic residues" evidence="1">
    <location>
        <begin position="1"/>
        <end position="17"/>
    </location>
</feature>